<dbReference type="SUPFAM" id="SSF47807">
    <property type="entry name" value="5' to 3' exonuclease, C-terminal subdomain"/>
    <property type="match status" value="1"/>
</dbReference>
<dbReference type="Gene3D" id="3.30.420.10">
    <property type="entry name" value="Ribonuclease H-like superfamily/Ribonuclease H"/>
    <property type="match status" value="1"/>
</dbReference>
<dbReference type="NCBIfam" id="NF004397">
    <property type="entry name" value="PRK05755.1"/>
    <property type="match status" value="1"/>
</dbReference>
<dbReference type="InterPro" id="IPR054690">
    <property type="entry name" value="DNA_polI_exonuclease"/>
</dbReference>
<protein>
    <recommendedName>
        <fullName evidence="3 15">DNA polymerase I</fullName>
        <ecNumber evidence="2 15">2.7.7.7</ecNumber>
    </recommendedName>
</protein>
<dbReference type="CDD" id="cd06140">
    <property type="entry name" value="DNA_polA_I_Bacillus_like_exo"/>
    <property type="match status" value="1"/>
</dbReference>
<dbReference type="FunFam" id="3.40.50.1010:FF:000001">
    <property type="entry name" value="DNA polymerase I"/>
    <property type="match status" value="1"/>
</dbReference>
<evidence type="ECO:0000256" key="10">
    <source>
        <dbReference type="ARBA" id="ARBA00022839"/>
    </source>
</evidence>
<dbReference type="InterPro" id="IPR008918">
    <property type="entry name" value="HhH2"/>
</dbReference>
<dbReference type="GO" id="GO:0006261">
    <property type="term" value="P:DNA-templated DNA replication"/>
    <property type="evidence" value="ECO:0007669"/>
    <property type="project" value="UniProtKB-UniRule"/>
</dbReference>
<evidence type="ECO:0000256" key="3">
    <source>
        <dbReference type="ARBA" id="ARBA00020311"/>
    </source>
</evidence>
<comment type="catalytic activity">
    <reaction evidence="14 16">
        <text>DNA(n) + a 2'-deoxyribonucleoside 5'-triphosphate = DNA(n+1) + diphosphate</text>
        <dbReference type="Rhea" id="RHEA:22508"/>
        <dbReference type="Rhea" id="RHEA-COMP:17339"/>
        <dbReference type="Rhea" id="RHEA-COMP:17340"/>
        <dbReference type="ChEBI" id="CHEBI:33019"/>
        <dbReference type="ChEBI" id="CHEBI:61560"/>
        <dbReference type="ChEBI" id="CHEBI:173112"/>
        <dbReference type="EC" id="2.7.7.7"/>
    </reaction>
</comment>
<feature type="coiled-coil region" evidence="17">
    <location>
        <begin position="200"/>
        <end position="234"/>
    </location>
</feature>
<dbReference type="InterPro" id="IPR036397">
    <property type="entry name" value="RNaseH_sf"/>
</dbReference>
<evidence type="ECO:0000256" key="15">
    <source>
        <dbReference type="NCBIfam" id="TIGR00593"/>
    </source>
</evidence>
<keyword evidence="21" id="KW-1185">Reference proteome</keyword>
<dbReference type="FunFam" id="1.10.150.20:FF:000003">
    <property type="entry name" value="DNA polymerase I"/>
    <property type="match status" value="1"/>
</dbReference>
<keyword evidence="13 16" id="KW-0234">DNA repair</keyword>
<evidence type="ECO:0000256" key="6">
    <source>
        <dbReference type="ARBA" id="ARBA00022705"/>
    </source>
</evidence>
<keyword evidence="8 16" id="KW-0227">DNA damage</keyword>
<dbReference type="SMART" id="SM00475">
    <property type="entry name" value="53EXOc"/>
    <property type="match status" value="1"/>
</dbReference>
<evidence type="ECO:0000313" key="21">
    <source>
        <dbReference type="Proteomes" id="UP000095255"/>
    </source>
</evidence>
<feature type="domain" description="DNA-directed DNA polymerase family A palm" evidence="19">
    <location>
        <begin position="633"/>
        <end position="840"/>
    </location>
</feature>
<evidence type="ECO:0000256" key="5">
    <source>
        <dbReference type="ARBA" id="ARBA00022695"/>
    </source>
</evidence>
<dbReference type="InterPro" id="IPR002298">
    <property type="entry name" value="DNA_polymerase_A"/>
</dbReference>
<evidence type="ECO:0000259" key="19">
    <source>
        <dbReference type="SMART" id="SM00482"/>
    </source>
</evidence>
<comment type="subunit">
    <text evidence="16">Single-chain monomer with multiple functions.</text>
</comment>
<dbReference type="InterPro" id="IPR043502">
    <property type="entry name" value="DNA/RNA_pol_sf"/>
</dbReference>
<keyword evidence="12 16" id="KW-0238">DNA-binding</keyword>
<dbReference type="InterPro" id="IPR029060">
    <property type="entry name" value="PIN-like_dom_sf"/>
</dbReference>
<dbReference type="InterPro" id="IPR001098">
    <property type="entry name" value="DNA-dir_DNA_pol_A_palm_dom"/>
</dbReference>
<dbReference type="EMBL" id="MJAT01000038">
    <property type="protein sequence ID" value="OEH84453.1"/>
    <property type="molecule type" value="Genomic_DNA"/>
</dbReference>
<evidence type="ECO:0000256" key="14">
    <source>
        <dbReference type="ARBA" id="ARBA00049244"/>
    </source>
</evidence>
<dbReference type="Pfam" id="PF00476">
    <property type="entry name" value="DNA_pol_A"/>
    <property type="match status" value="1"/>
</dbReference>
<dbReference type="STRING" id="1390249.BHU72_09590"/>
<keyword evidence="11 16" id="KW-0239">DNA-directed DNA polymerase</keyword>
<dbReference type="InterPro" id="IPR019760">
    <property type="entry name" value="DNA-dir_DNA_pol_A_CS"/>
</dbReference>
<dbReference type="EC" id="2.7.7.7" evidence="2 15"/>
<dbReference type="SUPFAM" id="SSF53098">
    <property type="entry name" value="Ribonuclease H-like"/>
    <property type="match status" value="1"/>
</dbReference>
<evidence type="ECO:0000256" key="16">
    <source>
        <dbReference type="RuleBase" id="RU004460"/>
    </source>
</evidence>
<evidence type="ECO:0000256" key="1">
    <source>
        <dbReference type="ARBA" id="ARBA00007705"/>
    </source>
</evidence>
<dbReference type="Gene3D" id="1.10.150.20">
    <property type="entry name" value="5' to 3' exonuclease, C-terminal subdomain"/>
    <property type="match status" value="2"/>
</dbReference>
<dbReference type="InterPro" id="IPR012337">
    <property type="entry name" value="RNaseH-like_sf"/>
</dbReference>
<keyword evidence="6 16" id="KW-0235">DNA replication</keyword>
<evidence type="ECO:0000256" key="12">
    <source>
        <dbReference type="ARBA" id="ARBA00023125"/>
    </source>
</evidence>
<evidence type="ECO:0000256" key="9">
    <source>
        <dbReference type="ARBA" id="ARBA00022801"/>
    </source>
</evidence>
<evidence type="ECO:0000256" key="8">
    <source>
        <dbReference type="ARBA" id="ARBA00022763"/>
    </source>
</evidence>
<accession>A0A1E5L314</accession>
<dbReference type="AlphaFoldDB" id="A0A1E5L314"/>
<gene>
    <name evidence="16" type="primary">polA</name>
    <name evidence="20" type="ORF">BHU72_09590</name>
</gene>
<evidence type="ECO:0000259" key="18">
    <source>
        <dbReference type="SMART" id="SM00475"/>
    </source>
</evidence>
<dbReference type="GO" id="GO:0008409">
    <property type="term" value="F:5'-3' exonuclease activity"/>
    <property type="evidence" value="ECO:0007669"/>
    <property type="project" value="UniProtKB-UniRule"/>
</dbReference>
<dbReference type="Gene3D" id="1.20.1060.10">
    <property type="entry name" value="Taq DNA Polymerase, Chain T, domain 4"/>
    <property type="match status" value="1"/>
</dbReference>
<keyword evidence="4 16" id="KW-0808">Transferase</keyword>
<dbReference type="InterPro" id="IPR020045">
    <property type="entry name" value="DNA_polI_H3TH"/>
</dbReference>
<dbReference type="SMART" id="SM00482">
    <property type="entry name" value="POLAc"/>
    <property type="match status" value="1"/>
</dbReference>
<dbReference type="FunFam" id="1.10.150.20:FF:000002">
    <property type="entry name" value="DNA polymerase I"/>
    <property type="match status" value="1"/>
</dbReference>
<dbReference type="Gene3D" id="3.30.70.370">
    <property type="match status" value="1"/>
</dbReference>
<dbReference type="PANTHER" id="PTHR10133">
    <property type="entry name" value="DNA POLYMERASE I"/>
    <property type="match status" value="1"/>
</dbReference>
<organism evidence="20 21">
    <name type="scientific">Desulfuribacillus stibiiarsenatis</name>
    <dbReference type="NCBI Taxonomy" id="1390249"/>
    <lineage>
        <taxon>Bacteria</taxon>
        <taxon>Bacillati</taxon>
        <taxon>Bacillota</taxon>
        <taxon>Desulfuribacillia</taxon>
        <taxon>Desulfuribacillales</taxon>
        <taxon>Desulfuribacillaceae</taxon>
        <taxon>Desulfuribacillus</taxon>
    </lineage>
</organism>
<evidence type="ECO:0000256" key="13">
    <source>
        <dbReference type="ARBA" id="ARBA00023204"/>
    </source>
</evidence>
<keyword evidence="7" id="KW-0540">Nuclease</keyword>
<comment type="function">
    <text evidence="16">In addition to polymerase activity, this DNA polymerase exhibits 5'-3' exonuclease activity.</text>
</comment>
<dbReference type="InterPro" id="IPR020046">
    <property type="entry name" value="5-3_exonucl_a-hlix_arch_N"/>
</dbReference>
<keyword evidence="17" id="KW-0175">Coiled coil</keyword>
<keyword evidence="5 16" id="KW-0548">Nucleotidyltransferase</keyword>
<dbReference type="NCBIfam" id="TIGR00593">
    <property type="entry name" value="pola"/>
    <property type="match status" value="1"/>
</dbReference>
<keyword evidence="10 16" id="KW-0269">Exonuclease</keyword>
<name>A0A1E5L314_9FIRM</name>
<dbReference type="RefSeq" id="WP_069703166.1">
    <property type="nucleotide sequence ID" value="NZ_MJAT01000038.1"/>
</dbReference>
<dbReference type="CDD" id="cd08637">
    <property type="entry name" value="DNA_pol_A_pol_I_C"/>
    <property type="match status" value="1"/>
</dbReference>
<dbReference type="InterPro" id="IPR002421">
    <property type="entry name" value="5-3_exonuclease"/>
</dbReference>
<evidence type="ECO:0000256" key="2">
    <source>
        <dbReference type="ARBA" id="ARBA00012417"/>
    </source>
</evidence>
<dbReference type="Pfam" id="PF22619">
    <property type="entry name" value="DNA_polI_exo1"/>
    <property type="match status" value="1"/>
</dbReference>
<dbReference type="PROSITE" id="PS00447">
    <property type="entry name" value="DNA_POLYMERASE_A"/>
    <property type="match status" value="1"/>
</dbReference>
<comment type="caution">
    <text evidence="20">The sequence shown here is derived from an EMBL/GenBank/DDBJ whole genome shotgun (WGS) entry which is preliminary data.</text>
</comment>
<dbReference type="FunFam" id="1.20.1060.10:FF:000001">
    <property type="entry name" value="DNA polymerase I"/>
    <property type="match status" value="1"/>
</dbReference>
<dbReference type="SUPFAM" id="SSF56672">
    <property type="entry name" value="DNA/RNA polymerases"/>
    <property type="match status" value="1"/>
</dbReference>
<dbReference type="CDD" id="cd09898">
    <property type="entry name" value="H3TH_53EXO"/>
    <property type="match status" value="1"/>
</dbReference>
<dbReference type="GO" id="GO:0003677">
    <property type="term" value="F:DNA binding"/>
    <property type="evidence" value="ECO:0007669"/>
    <property type="project" value="UniProtKB-UniRule"/>
</dbReference>
<comment type="similarity">
    <text evidence="1 16">Belongs to the DNA polymerase type-A family.</text>
</comment>
<evidence type="ECO:0000313" key="20">
    <source>
        <dbReference type="EMBL" id="OEH84453.1"/>
    </source>
</evidence>
<dbReference type="GO" id="GO:0006302">
    <property type="term" value="P:double-strand break repair"/>
    <property type="evidence" value="ECO:0007669"/>
    <property type="project" value="TreeGrafter"/>
</dbReference>
<sequence length="876" mass="99676">MARLLLIDGNSIANRAFYALPLLTSSKGVYTNAALGFTTMLLRILEEEKPDYIACIFDAGKVTFRHAFYQEYKGTRQKTPQELSGQFPMIQSILEGFGIAIYQMENYEADDIIGTFSKQASNQGIETIIVSGDKDTFQLVGEHTKVYLTKKGISETEIINVEVLKEKFDLSPQQMIDVKGLMGDTSDNIPGVPGVGEKTALKLIQEYETLENVIANIEQIKGKLKERLMEHQEQALLSKRLATIDCEAPLTIDWEIARYTSYDKEKILPIFMDLEFKQLVDRLGLSKDDGFNDIQMDDISFRNITEESHLAEIQILDLKEPMALYFETSGSNYHKDEVISLSIVQGEHRFLIMQELLYHNQLKDIIENARLLVYDAKRTFFIGNRLGVRFSQIEADVMLMNYLLDPTDSDKDISDIANQYGIQLIKEETIFNKKNKEITRDHIANYLMQKTEVIGKLSNLLLEKLQDSQMEKLFTDLELPLAMILSVMEKQGVAVDSEILATIGQELSEQIENVTTEIYTLAGEEFNINSPKQMGHILFDKLGLPPIKKTKTGYSTNADVLEKLADQHEIVDRILLHRQLVKLNSTYIEGLLKVVNPETQRIHTFYNQALTATGRLSSTEPNLQNIPIRLEEGRKIRKAFVPSEKGWKLLAADYSQIELRILAHISKDARMIEAFHQGIDIHTKTASDVFGVPLEAVDSHMRRQAKAVNFGIVYGISDYGLSQNLNISRKEAKEFIDLYLAHFSGVKEYMSSIIKLAKKQGFVQTILHRRRYLPDIHSPNFNIRSFAERTAMNTPIQGTAADIIKLAMVRIDEELQQRNLKTRMLLQVHDELIFEVPEDEIVIMTQLVPEVMENCISLSVPLKVDLAVGGNWFDTK</sequence>
<dbReference type="Proteomes" id="UP000095255">
    <property type="component" value="Unassembled WGS sequence"/>
</dbReference>
<evidence type="ECO:0000256" key="11">
    <source>
        <dbReference type="ARBA" id="ARBA00022932"/>
    </source>
</evidence>
<dbReference type="InterPro" id="IPR018320">
    <property type="entry name" value="DNA_polymerase_1"/>
</dbReference>
<feature type="domain" description="5'-3' exonuclease" evidence="18">
    <location>
        <begin position="2"/>
        <end position="260"/>
    </location>
</feature>
<keyword evidence="9 16" id="KW-0378">Hydrolase</keyword>
<reference evidence="20 21" key="1">
    <citation type="submission" date="2016-09" db="EMBL/GenBank/DDBJ databases">
        <title>Desulfuribacillus arsenicus sp. nov., an obligately anaerobic, dissimilatory arsenic- and antimonate-reducing bacterium isolated from anoxic sediments.</title>
        <authorList>
            <person name="Abin C.A."/>
            <person name="Hollibaugh J.T."/>
        </authorList>
    </citation>
    <scope>NUCLEOTIDE SEQUENCE [LARGE SCALE GENOMIC DNA]</scope>
    <source>
        <strain evidence="20 21">MLFW-2</strain>
    </source>
</reference>
<evidence type="ECO:0000256" key="7">
    <source>
        <dbReference type="ARBA" id="ARBA00022722"/>
    </source>
</evidence>
<dbReference type="SMART" id="SM00279">
    <property type="entry name" value="HhH2"/>
    <property type="match status" value="1"/>
</dbReference>
<dbReference type="PANTHER" id="PTHR10133:SF27">
    <property type="entry name" value="DNA POLYMERASE NU"/>
    <property type="match status" value="1"/>
</dbReference>
<dbReference type="PRINTS" id="PR00868">
    <property type="entry name" value="DNAPOLI"/>
</dbReference>
<dbReference type="Pfam" id="PF02739">
    <property type="entry name" value="5_3_exonuc_N"/>
    <property type="match status" value="1"/>
</dbReference>
<proteinExistence type="inferred from homology"/>
<dbReference type="Pfam" id="PF01367">
    <property type="entry name" value="5_3_exonuc"/>
    <property type="match status" value="1"/>
</dbReference>
<dbReference type="CDD" id="cd09859">
    <property type="entry name" value="PIN_53EXO"/>
    <property type="match status" value="1"/>
</dbReference>
<dbReference type="Gene3D" id="3.40.50.1010">
    <property type="entry name" value="5'-nuclease"/>
    <property type="match status" value="1"/>
</dbReference>
<evidence type="ECO:0000256" key="4">
    <source>
        <dbReference type="ARBA" id="ARBA00022679"/>
    </source>
</evidence>
<dbReference type="SUPFAM" id="SSF88723">
    <property type="entry name" value="PIN domain-like"/>
    <property type="match status" value="1"/>
</dbReference>
<evidence type="ECO:0000256" key="17">
    <source>
        <dbReference type="SAM" id="Coils"/>
    </source>
</evidence>
<dbReference type="GO" id="GO:0003887">
    <property type="term" value="F:DNA-directed DNA polymerase activity"/>
    <property type="evidence" value="ECO:0007669"/>
    <property type="project" value="UniProtKB-UniRule"/>
</dbReference>
<dbReference type="InterPro" id="IPR036279">
    <property type="entry name" value="5-3_exonuclease_C_sf"/>
</dbReference>